<evidence type="ECO:0008006" key="3">
    <source>
        <dbReference type="Google" id="ProtNLM"/>
    </source>
</evidence>
<sequence>MKNELSLNFDLQEITENDLREINGGYGYWEGHNQGSAAAASFYLVLLDTAANLLACYPKLW</sequence>
<organism evidence="1 2">
    <name type="scientific">Larkinella knui</name>
    <dbReference type="NCBI Taxonomy" id="2025310"/>
    <lineage>
        <taxon>Bacteria</taxon>
        <taxon>Pseudomonadati</taxon>
        <taxon>Bacteroidota</taxon>
        <taxon>Cytophagia</taxon>
        <taxon>Cytophagales</taxon>
        <taxon>Spirosomataceae</taxon>
        <taxon>Larkinella</taxon>
    </lineage>
</organism>
<accession>A0A3P1CCR6</accession>
<reference evidence="1 2" key="1">
    <citation type="submission" date="2018-11" db="EMBL/GenBank/DDBJ databases">
        <authorList>
            <person name="Zhou Z."/>
            <person name="Wang G."/>
        </authorList>
    </citation>
    <scope>NUCLEOTIDE SEQUENCE [LARGE SCALE GENOMIC DNA]</scope>
    <source>
        <strain evidence="1 2">KCTC42998</strain>
    </source>
</reference>
<gene>
    <name evidence="1" type="ORF">EHT87_25965</name>
</gene>
<keyword evidence="2" id="KW-1185">Reference proteome</keyword>
<dbReference type="Proteomes" id="UP000274271">
    <property type="component" value="Unassembled WGS sequence"/>
</dbReference>
<evidence type="ECO:0000313" key="1">
    <source>
        <dbReference type="EMBL" id="RRB10614.1"/>
    </source>
</evidence>
<name>A0A3P1CCR6_9BACT</name>
<dbReference type="OrthoDB" id="9892527at2"/>
<protein>
    <recommendedName>
        <fullName evidence="3">Bacteriocin</fullName>
    </recommendedName>
</protein>
<dbReference type="RefSeq" id="WP_124909726.1">
    <property type="nucleotide sequence ID" value="NZ_RQJP01000006.1"/>
</dbReference>
<dbReference type="EMBL" id="RQJP01000006">
    <property type="protein sequence ID" value="RRB10614.1"/>
    <property type="molecule type" value="Genomic_DNA"/>
</dbReference>
<dbReference type="AlphaFoldDB" id="A0A3P1CCR6"/>
<comment type="caution">
    <text evidence="1">The sequence shown here is derived from an EMBL/GenBank/DDBJ whole genome shotgun (WGS) entry which is preliminary data.</text>
</comment>
<evidence type="ECO:0000313" key="2">
    <source>
        <dbReference type="Proteomes" id="UP000274271"/>
    </source>
</evidence>
<proteinExistence type="predicted"/>